<reference evidence="1 2" key="1">
    <citation type="journal article" date="2008" name="Nature">
        <title>The Phaeodactylum genome reveals the evolutionary history of diatom genomes.</title>
        <authorList>
            <person name="Bowler C."/>
            <person name="Allen A.E."/>
            <person name="Badger J.H."/>
            <person name="Grimwood J."/>
            <person name="Jabbari K."/>
            <person name="Kuo A."/>
            <person name="Maheswari U."/>
            <person name="Martens C."/>
            <person name="Maumus F."/>
            <person name="Otillar R.P."/>
            <person name="Rayko E."/>
            <person name="Salamov A."/>
            <person name="Vandepoele K."/>
            <person name="Beszteri B."/>
            <person name="Gruber A."/>
            <person name="Heijde M."/>
            <person name="Katinka M."/>
            <person name="Mock T."/>
            <person name="Valentin K."/>
            <person name="Verret F."/>
            <person name="Berges J.A."/>
            <person name="Brownlee C."/>
            <person name="Cadoret J.P."/>
            <person name="Chiovitti A."/>
            <person name="Choi C.J."/>
            <person name="Coesel S."/>
            <person name="De Martino A."/>
            <person name="Detter J.C."/>
            <person name="Durkin C."/>
            <person name="Falciatore A."/>
            <person name="Fournet J."/>
            <person name="Haruta M."/>
            <person name="Huysman M.J."/>
            <person name="Jenkins B.D."/>
            <person name="Jiroutova K."/>
            <person name="Jorgensen R.E."/>
            <person name="Joubert Y."/>
            <person name="Kaplan A."/>
            <person name="Kroger N."/>
            <person name="Kroth P.G."/>
            <person name="La Roche J."/>
            <person name="Lindquist E."/>
            <person name="Lommer M."/>
            <person name="Martin-Jezequel V."/>
            <person name="Lopez P.J."/>
            <person name="Lucas S."/>
            <person name="Mangogna M."/>
            <person name="McGinnis K."/>
            <person name="Medlin L.K."/>
            <person name="Montsant A."/>
            <person name="Oudot-Le Secq M.P."/>
            <person name="Napoli C."/>
            <person name="Obornik M."/>
            <person name="Parker M.S."/>
            <person name="Petit J.L."/>
            <person name="Porcel B.M."/>
            <person name="Poulsen N."/>
            <person name="Robison M."/>
            <person name="Rychlewski L."/>
            <person name="Rynearson T.A."/>
            <person name="Schmutz J."/>
            <person name="Shapiro H."/>
            <person name="Siaut M."/>
            <person name="Stanley M."/>
            <person name="Sussman M.R."/>
            <person name="Taylor A.R."/>
            <person name="Vardi A."/>
            <person name="von Dassow P."/>
            <person name="Vyverman W."/>
            <person name="Willis A."/>
            <person name="Wyrwicz L.S."/>
            <person name="Rokhsar D.S."/>
            <person name="Weissenbach J."/>
            <person name="Armbrust E.V."/>
            <person name="Green B.R."/>
            <person name="Van de Peer Y."/>
            <person name="Grigoriev I.V."/>
        </authorList>
    </citation>
    <scope>NUCLEOTIDE SEQUENCE [LARGE SCALE GENOMIC DNA]</scope>
    <source>
        <strain evidence="1 2">CCAP 1055/1</strain>
    </source>
</reference>
<reference evidence="2" key="2">
    <citation type="submission" date="2008-08" db="EMBL/GenBank/DDBJ databases">
        <authorList>
            <consortium name="Diatom Consortium"/>
            <person name="Grigoriev I."/>
            <person name="Grimwood J."/>
            <person name="Kuo A."/>
            <person name="Otillar R.P."/>
            <person name="Salamov A."/>
            <person name="Detter J.C."/>
            <person name="Lindquist E."/>
            <person name="Shapiro H."/>
            <person name="Lucas S."/>
            <person name="Glavina del Rio T."/>
            <person name="Pitluck S."/>
            <person name="Rokhsar D."/>
            <person name="Bowler C."/>
        </authorList>
    </citation>
    <scope>GENOME REANNOTATION</scope>
    <source>
        <strain evidence="2">CCAP 1055/1</strain>
    </source>
</reference>
<dbReference type="SUPFAM" id="SSF53383">
    <property type="entry name" value="PLP-dependent transferases"/>
    <property type="match status" value="1"/>
</dbReference>
<name>B7G9R3_PHATC</name>
<evidence type="ECO:0000313" key="1">
    <source>
        <dbReference type="EMBL" id="EEC44603.1"/>
    </source>
</evidence>
<dbReference type="EMBL" id="CM000623">
    <property type="protein sequence ID" value="EEC44603.1"/>
    <property type="molecule type" value="Genomic_DNA"/>
</dbReference>
<proteinExistence type="predicted"/>
<dbReference type="OrthoDB" id="40285at2759"/>
<sequence length="843" mass="92086">MATIHVFAPPSGHQLSDPAESLICTFDTKKISTSPNSTFSSHNFLFPVTLLSGTEKKIYFHSNILMKISASAFLAATMAWGAQAQCTDMMEMDIGANTRLAFSGFIPTVTRVSDSTQGNKVVFKSYGRAPLVEEQDGVLTVTAGELCGDSGSGGDPAVPAPAPTDAEGSAASYMTSTLGFALPVMFGMGAGLPATTVAAASALGGFLANAPTATAQDTTAECELVPIEVEIYTDATSDEIVMRESQSGDFETCPPESLYWKHHPSVYGGYEGCVGEKGYFPCAQDSQGMLDEEGALAAQYPLAWDGTSCVETGFSTENRTYWILWGDPLDKFELNKRTGLNPVVSFPFNRGPYPAYDVGVDVEDAFDDSADARAMAKDFLAYLGAFTEGELVDYDTTMTEGAESGMVGLWAAKALEIARTTCTRDIYVLQEVPAYSYAPSDSAAIANQFSDTFYNGEECACFNANATTCNDKTITITVRGWLPLTPFPEEMGADGVMYPANSDSPNSPWFESMVWPENPTGKLKTPQIADSNRRVCDGVYVWPMYFGMTGYEVPTGDRPDCASWSFSITKGYSASVRAGFVVYKEEPVTSHDAVVNAFESLHSMTNGLYSEWSWYGQMQLWEMIMSRPISDPTSWVGAYTEIMDEKWNAVISGFENCPVLDVTNAKAGAYAWLQYKAPYLGIQEGFVSSFFRDVLGIRTTTYNFGFRGAGAENIVSFYGSGYTEADFTRLQLYRDITVYEEMARRAKIVCADLDASVGSFVSINQWVASAQTVSRRLEAGYADMDDRKRHLKEVVPDLTDRQLEHLASSHEHGDELDRRISTCAPDFSMNCLFKTVGTRFNDF</sequence>
<dbReference type="PaxDb" id="2850-Phatr55010"/>
<dbReference type="GeneID" id="7195626"/>
<accession>B7G9R3</accession>
<dbReference type="InterPro" id="IPR015424">
    <property type="entry name" value="PyrdxlP-dep_Trfase"/>
</dbReference>
<dbReference type="InParanoid" id="B7G9R3"/>
<dbReference type="AlphaFoldDB" id="B7G9R3"/>
<organism evidence="1 2">
    <name type="scientific">Phaeodactylum tricornutum (strain CCAP 1055/1)</name>
    <dbReference type="NCBI Taxonomy" id="556484"/>
    <lineage>
        <taxon>Eukaryota</taxon>
        <taxon>Sar</taxon>
        <taxon>Stramenopiles</taxon>
        <taxon>Ochrophyta</taxon>
        <taxon>Bacillariophyta</taxon>
        <taxon>Bacillariophyceae</taxon>
        <taxon>Bacillariophycidae</taxon>
        <taxon>Naviculales</taxon>
        <taxon>Phaeodactylaceae</taxon>
        <taxon>Phaeodactylum</taxon>
    </lineage>
</organism>
<dbReference type="KEGG" id="pti:PHATRDRAFT_55010"/>
<dbReference type="RefSeq" id="XP_002183934.1">
    <property type="nucleotide sequence ID" value="XM_002183898.1"/>
</dbReference>
<protein>
    <submittedName>
        <fullName evidence="1">Uncharacterized protein</fullName>
    </submittedName>
</protein>
<keyword evidence="2" id="KW-1185">Reference proteome</keyword>
<evidence type="ECO:0000313" key="2">
    <source>
        <dbReference type="Proteomes" id="UP000000759"/>
    </source>
</evidence>
<dbReference type="HOGENOM" id="CLU_337863_0_0_1"/>
<dbReference type="Proteomes" id="UP000000759">
    <property type="component" value="Chromosome 21"/>
</dbReference>
<gene>
    <name evidence="1" type="ORF">PHATRDRAFT_55010</name>
</gene>